<proteinExistence type="predicted"/>
<evidence type="ECO:0000256" key="2">
    <source>
        <dbReference type="ARBA" id="ARBA00022803"/>
    </source>
</evidence>
<name>A0A9X1CAY0_9FLAO</name>
<dbReference type="PANTHER" id="PTHR12558">
    <property type="entry name" value="CELL DIVISION CYCLE 16,23,27"/>
    <property type="match status" value="1"/>
</dbReference>
<evidence type="ECO:0000313" key="7">
    <source>
        <dbReference type="Proteomes" id="UP001231587"/>
    </source>
</evidence>
<dbReference type="Pfam" id="PF14559">
    <property type="entry name" value="TPR_19"/>
    <property type="match status" value="1"/>
</dbReference>
<dbReference type="InterPro" id="IPR019734">
    <property type="entry name" value="TPR_rpt"/>
</dbReference>
<dbReference type="InterPro" id="IPR011990">
    <property type="entry name" value="TPR-like_helical_dom_sf"/>
</dbReference>
<keyword evidence="1" id="KW-0677">Repeat</keyword>
<dbReference type="SUPFAM" id="SSF81901">
    <property type="entry name" value="HCP-like"/>
    <property type="match status" value="1"/>
</dbReference>
<comment type="caution">
    <text evidence="4">The sequence shown here is derived from an EMBL/GenBank/DDBJ whole genome shotgun (WGS) entry which is preliminary data.</text>
</comment>
<evidence type="ECO:0000256" key="1">
    <source>
        <dbReference type="ARBA" id="ARBA00022737"/>
    </source>
</evidence>
<dbReference type="Pfam" id="PF13181">
    <property type="entry name" value="TPR_8"/>
    <property type="match status" value="1"/>
</dbReference>
<feature type="repeat" description="TPR" evidence="3">
    <location>
        <begin position="65"/>
        <end position="98"/>
    </location>
</feature>
<evidence type="ECO:0000313" key="4">
    <source>
        <dbReference type="EMBL" id="MBP1838564.1"/>
    </source>
</evidence>
<evidence type="ECO:0000256" key="3">
    <source>
        <dbReference type="PROSITE-ProRule" id="PRU00339"/>
    </source>
</evidence>
<feature type="repeat" description="TPR" evidence="3">
    <location>
        <begin position="99"/>
        <end position="132"/>
    </location>
</feature>
<reference evidence="4" key="1">
    <citation type="submission" date="2021-03" db="EMBL/GenBank/DDBJ databases">
        <title>Genomic Encyclopedia of Type Strains, Phase IV (KMG-IV): sequencing the most valuable type-strain genomes for metagenomic binning, comparative biology and taxonomic classification.</title>
        <authorList>
            <person name="Goeker M."/>
        </authorList>
    </citation>
    <scope>NUCLEOTIDE SEQUENCE</scope>
    <source>
        <strain evidence="4">DSM 15523</strain>
        <strain evidence="5 7">DSM 16476</strain>
    </source>
</reference>
<dbReference type="RefSeq" id="WP_232301629.1">
    <property type="nucleotide sequence ID" value="NZ_JAGGJQ010000001.1"/>
</dbReference>
<gene>
    <name evidence="4" type="ORF">J2Z56_000460</name>
    <name evidence="5" type="ORF">J2Z57_001510</name>
</gene>
<evidence type="ECO:0000313" key="6">
    <source>
        <dbReference type="Proteomes" id="UP001138672"/>
    </source>
</evidence>
<feature type="repeat" description="TPR" evidence="3">
    <location>
        <begin position="198"/>
        <end position="231"/>
    </location>
</feature>
<keyword evidence="2 3" id="KW-0802">TPR repeat</keyword>
<keyword evidence="7" id="KW-1185">Reference proteome</keyword>
<dbReference type="EMBL" id="JAGGJQ010000001">
    <property type="protein sequence ID" value="MBP1838564.1"/>
    <property type="molecule type" value="Genomic_DNA"/>
</dbReference>
<organism evidence="4 6">
    <name type="scientific">Formosa algae</name>
    <dbReference type="NCBI Taxonomy" id="225843"/>
    <lineage>
        <taxon>Bacteria</taxon>
        <taxon>Pseudomonadati</taxon>
        <taxon>Bacteroidota</taxon>
        <taxon>Flavobacteriia</taxon>
        <taxon>Flavobacteriales</taxon>
        <taxon>Flavobacteriaceae</taxon>
        <taxon>Formosa</taxon>
    </lineage>
</organism>
<evidence type="ECO:0000313" key="5">
    <source>
        <dbReference type="EMBL" id="MDQ0335064.1"/>
    </source>
</evidence>
<dbReference type="Gene3D" id="1.25.40.10">
    <property type="entry name" value="Tetratricopeptide repeat domain"/>
    <property type="match status" value="3"/>
</dbReference>
<dbReference type="Proteomes" id="UP001231587">
    <property type="component" value="Unassembled WGS sequence"/>
</dbReference>
<dbReference type="PROSITE" id="PS50005">
    <property type="entry name" value="TPR"/>
    <property type="match status" value="4"/>
</dbReference>
<dbReference type="SUPFAM" id="SSF48452">
    <property type="entry name" value="TPR-like"/>
    <property type="match status" value="1"/>
</dbReference>
<dbReference type="InterPro" id="IPR013105">
    <property type="entry name" value="TPR_2"/>
</dbReference>
<dbReference type="SMART" id="SM00028">
    <property type="entry name" value="TPR"/>
    <property type="match status" value="6"/>
</dbReference>
<dbReference type="EMBL" id="JAUSUU010000004">
    <property type="protein sequence ID" value="MDQ0335064.1"/>
    <property type="molecule type" value="Genomic_DNA"/>
</dbReference>
<feature type="repeat" description="TPR" evidence="3">
    <location>
        <begin position="303"/>
        <end position="336"/>
    </location>
</feature>
<sequence>MGLFLVSTISHAQVENTTAPLDDLGEVDDQFQELFFEALKQKGIENYKRSVEALQKCIAIDNTQSVLYFEMGKNYNKLKNFGEAEEALKKAVKIEPGNEWYLDELYDVYAQQNEYDKAIKTLKQLVEYHPDYREDLAALYVRTKDYDEAIKVLDELDQEFGLSLSRDFLRNQIYDATGQKKEQIENLEERVVNNPDQQSNYLALIYRYSESGDTEKAFETAKKLLEINPESQLVHLALYKFYLDDNEPEKAIKSMEIAMKSPQIKAEAKVLVLADFVRFVGENPEYEDELVAVSTMVGDSKDGKTLVELAQYYLTKGDKEKAITYYTEALQLEGDNYGISRNIIVLNIDLQHFDIAYKQAAETLVKYPSQPELYLMAGLSLNKLNRFKDAIEQLNMGLDYIIDNKKMEGDFYYQIAQSYLGLNQPKEAKRFTDKANKIEISE</sequence>
<protein>
    <submittedName>
        <fullName evidence="4">Tetratricopeptide (TPR) repeat protein</fullName>
    </submittedName>
</protein>
<dbReference type="Pfam" id="PF07719">
    <property type="entry name" value="TPR_2"/>
    <property type="match status" value="1"/>
</dbReference>
<accession>A0A9X1CAY0</accession>
<dbReference type="AlphaFoldDB" id="A0A9X1CAY0"/>
<dbReference type="PANTHER" id="PTHR12558:SF13">
    <property type="entry name" value="CELL DIVISION CYCLE PROTEIN 27 HOMOLOG"/>
    <property type="match status" value="1"/>
</dbReference>
<dbReference type="Proteomes" id="UP001138672">
    <property type="component" value="Unassembled WGS sequence"/>
</dbReference>